<reference evidence="4 5" key="1">
    <citation type="submission" date="2018-09" db="EMBL/GenBank/DDBJ databases">
        <title>Optimization and identification of Corynebacterium falsenii FN1-14 from fish paste.</title>
        <authorList>
            <person name="Daroonpunt R."/>
            <person name="Tanasupawat S."/>
        </authorList>
    </citation>
    <scope>NUCLEOTIDE SEQUENCE [LARGE SCALE GENOMIC DNA]</scope>
    <source>
        <strain evidence="4 5">FN1-14</strain>
    </source>
</reference>
<keyword evidence="5" id="KW-1185">Reference proteome</keyword>
<dbReference type="SUPFAM" id="SSF51395">
    <property type="entry name" value="FMN-linked oxidoreductases"/>
    <property type="match status" value="1"/>
</dbReference>
<evidence type="ECO:0000313" key="4">
    <source>
        <dbReference type="EMBL" id="RIX33655.1"/>
    </source>
</evidence>
<dbReference type="InterPro" id="IPR002932">
    <property type="entry name" value="Glu_synthdom"/>
</dbReference>
<dbReference type="Proteomes" id="UP000285278">
    <property type="component" value="Unassembled WGS sequence"/>
</dbReference>
<proteinExistence type="inferred from homology"/>
<dbReference type="PIRSF" id="PIRSF006429">
    <property type="entry name" value="GOGAT_lg_2"/>
    <property type="match status" value="1"/>
</dbReference>
<evidence type="ECO:0000256" key="2">
    <source>
        <dbReference type="PIRNR" id="PIRNR006429"/>
    </source>
</evidence>
<evidence type="ECO:0000259" key="3">
    <source>
        <dbReference type="Pfam" id="PF01645"/>
    </source>
</evidence>
<dbReference type="EMBL" id="QXJK01000013">
    <property type="protein sequence ID" value="RIX33655.1"/>
    <property type="molecule type" value="Genomic_DNA"/>
</dbReference>
<protein>
    <submittedName>
        <fullName evidence="4">FMN-binding glutamate synthase family protein</fullName>
    </submittedName>
</protein>
<dbReference type="CDD" id="cd02808">
    <property type="entry name" value="GltS_FMN"/>
    <property type="match status" value="1"/>
</dbReference>
<comment type="similarity">
    <text evidence="1 2">Belongs to the glutamate synthase family.</text>
</comment>
<dbReference type="PANTHER" id="PTHR43819">
    <property type="entry name" value="ARCHAEAL-TYPE GLUTAMATE SYNTHASE [NADPH]"/>
    <property type="match status" value="1"/>
</dbReference>
<dbReference type="GO" id="GO:0015930">
    <property type="term" value="F:glutamate synthase activity"/>
    <property type="evidence" value="ECO:0007669"/>
    <property type="project" value="InterPro"/>
</dbReference>
<evidence type="ECO:0000313" key="5">
    <source>
        <dbReference type="Proteomes" id="UP000285278"/>
    </source>
</evidence>
<sequence>MGWVKNLRDEKVRTTTMQLPQKIAAVAAAATAGLAARDLTQKKHSILRNYPVAGHLRYAMETIRPEIRQYFIEGDGEGRPFDRTTRSMIYQRAKGLGSATAFGTESDMDKFGYETLAHSAFPLDHIDIPFRATIGGPDCKKPYDISRYNISDMSFGALSANAVMAMNKGAALGGFAQSTGEGGLTQYHLRYGGDVIWQLGSGYFSARTKDGHLDRGLFKEKSQIDNVKMITIKISQGAKPGIGGELPASKISAEIAEIRGVPRGQDYISPASHKEFSTPTELIEFIAELRELSGGKPIGFKLCVGNHTDILAICKAILAVGTGPDYIIVDGAEGGTGAAPVEFEDRVGMRLTDGLMAVHNALVGTGLRDKIALGASGKITGGNDIVRRLIQGADITLAARPMMMAAGCIQARVCNTGKCPVGVATQSQWRQRALDVDEKAIRVRNYHDATAKEAENLMAAMGVDHPSKLAPHMLRKVISATETKTYLDLFTWLSDGELLEEPKGVWAEYWKQASADNFEPSTRGTRTRI</sequence>
<gene>
    <name evidence="4" type="ORF">D3M95_09715</name>
</gene>
<accession>A0A418Q555</accession>
<evidence type="ECO:0000256" key="1">
    <source>
        <dbReference type="ARBA" id="ARBA00009716"/>
    </source>
</evidence>
<comment type="caution">
    <text evidence="4">The sequence shown here is derived from an EMBL/GenBank/DDBJ whole genome shotgun (WGS) entry which is preliminary data.</text>
</comment>
<dbReference type="InterPro" id="IPR024188">
    <property type="entry name" value="GltB"/>
</dbReference>
<dbReference type="Gene3D" id="3.20.20.70">
    <property type="entry name" value="Aldolase class I"/>
    <property type="match status" value="1"/>
</dbReference>
<feature type="domain" description="Glutamate synthase" evidence="3">
    <location>
        <begin position="146"/>
        <end position="463"/>
    </location>
</feature>
<organism evidence="4 5">
    <name type="scientific">Corynebacterium falsenii</name>
    <dbReference type="NCBI Taxonomy" id="108486"/>
    <lineage>
        <taxon>Bacteria</taxon>
        <taxon>Bacillati</taxon>
        <taxon>Actinomycetota</taxon>
        <taxon>Actinomycetes</taxon>
        <taxon>Mycobacteriales</taxon>
        <taxon>Corynebacteriaceae</taxon>
        <taxon>Corynebacterium</taxon>
    </lineage>
</organism>
<dbReference type="Pfam" id="PF01645">
    <property type="entry name" value="Glu_synthase"/>
    <property type="match status" value="1"/>
</dbReference>
<dbReference type="AlphaFoldDB" id="A0A418Q555"/>
<dbReference type="OrthoDB" id="9758182at2"/>
<dbReference type="PANTHER" id="PTHR43819:SF1">
    <property type="entry name" value="ARCHAEAL-TYPE GLUTAMATE SYNTHASE [NADPH]"/>
    <property type="match status" value="1"/>
</dbReference>
<dbReference type="GO" id="GO:0006537">
    <property type="term" value="P:glutamate biosynthetic process"/>
    <property type="evidence" value="ECO:0007669"/>
    <property type="project" value="InterPro"/>
</dbReference>
<name>A0A418Q555_9CORY</name>
<dbReference type="STRING" id="1451189.CFAL_10940"/>
<dbReference type="InterPro" id="IPR013785">
    <property type="entry name" value="Aldolase_TIM"/>
</dbReference>